<dbReference type="EMBL" id="BLAL01000043">
    <property type="protein sequence ID" value="GES79143.1"/>
    <property type="molecule type" value="Genomic_DNA"/>
</dbReference>
<evidence type="ECO:0000313" key="2">
    <source>
        <dbReference type="Proteomes" id="UP000615446"/>
    </source>
</evidence>
<organism evidence="1 2">
    <name type="scientific">Rhizophagus clarus</name>
    <dbReference type="NCBI Taxonomy" id="94130"/>
    <lineage>
        <taxon>Eukaryota</taxon>
        <taxon>Fungi</taxon>
        <taxon>Fungi incertae sedis</taxon>
        <taxon>Mucoromycota</taxon>
        <taxon>Glomeromycotina</taxon>
        <taxon>Glomeromycetes</taxon>
        <taxon>Glomerales</taxon>
        <taxon>Glomeraceae</taxon>
        <taxon>Rhizophagus</taxon>
    </lineage>
</organism>
<reference evidence="1" key="1">
    <citation type="submission" date="2019-10" db="EMBL/GenBank/DDBJ databases">
        <title>Conservation and host-specific expression of non-tandemly repeated heterogenous ribosome RNA gene in arbuscular mycorrhizal fungi.</title>
        <authorList>
            <person name="Maeda T."/>
            <person name="Kobayashi Y."/>
            <person name="Nakagawa T."/>
            <person name="Ezawa T."/>
            <person name="Yamaguchi K."/>
            <person name="Bino T."/>
            <person name="Nishimoto Y."/>
            <person name="Shigenobu S."/>
            <person name="Kawaguchi M."/>
        </authorList>
    </citation>
    <scope>NUCLEOTIDE SEQUENCE</scope>
    <source>
        <strain evidence="1">HR1</strain>
    </source>
</reference>
<evidence type="ECO:0008006" key="3">
    <source>
        <dbReference type="Google" id="ProtNLM"/>
    </source>
</evidence>
<comment type="caution">
    <text evidence="1">The sequence shown here is derived from an EMBL/GenBank/DDBJ whole genome shotgun (WGS) entry which is preliminary data.</text>
</comment>
<proteinExistence type="predicted"/>
<evidence type="ECO:0000313" key="1">
    <source>
        <dbReference type="EMBL" id="GES79143.1"/>
    </source>
</evidence>
<sequence>MEYSKLFLGLPELTNEIIKYFRNDFSTLHSCMLVNRLWCRLTIPLLWEDPFSIPTENYHFIYVYLNNLNQHDKLLLKEYGIKSNSFLTNNNSTLFNYPYYIKYLNTWKIIESIEKWVKEVKIIKYQNDINLIRLIYKSLFKVFIENEVILNTFEIEMDTNMDYDYFNVAFELILNHPGFINNIKILKLYFGDLTRFDNLLSLLSNYDTFQNNLCQIDTFKLFFQKCADYLENFGFNFNSLNDELRRELLEQVLNYCTKIKFFESSENNHYRLFLSFDIIENIFHYLNYLTISKKYIMKKKRVKYLAFKDMDDLFYMKDKVEEFKSFDIEIQDYDILITYCYEYIEETY</sequence>
<accession>A0A8H3QGR4</accession>
<dbReference type="AlphaFoldDB" id="A0A8H3QGR4"/>
<gene>
    <name evidence="1" type="ORF">RCL2_000645700</name>
</gene>
<name>A0A8H3QGR4_9GLOM</name>
<dbReference type="OrthoDB" id="2351154at2759"/>
<dbReference type="Proteomes" id="UP000615446">
    <property type="component" value="Unassembled WGS sequence"/>
</dbReference>
<protein>
    <recommendedName>
        <fullName evidence="3">F-box domain-containing protein</fullName>
    </recommendedName>
</protein>